<dbReference type="InterPro" id="IPR013783">
    <property type="entry name" value="Ig-like_fold"/>
</dbReference>
<protein>
    <submittedName>
        <fullName evidence="3">Chaperone protein</fullName>
    </submittedName>
</protein>
<keyword evidence="1" id="KW-0732">Signal</keyword>
<name>Q88KC9_PSEPK</name>
<feature type="signal peptide" evidence="1">
    <location>
        <begin position="1"/>
        <end position="30"/>
    </location>
</feature>
<dbReference type="EMBL" id="AE015451">
    <property type="protein sequence ID" value="AAN67974.1"/>
    <property type="molecule type" value="Genomic_DNA"/>
</dbReference>
<accession>Q88KC9</accession>
<proteinExistence type="predicted"/>
<dbReference type="PhylomeDB" id="Q88KC9"/>
<dbReference type="HOGENOM" id="CLU_076533_0_1_6"/>
<gene>
    <name evidence="3" type="ordered locus">PP_2361</name>
</gene>
<keyword evidence="4" id="KW-1185">Reference proteome</keyword>
<dbReference type="SUPFAM" id="SSF49354">
    <property type="entry name" value="PapD-like"/>
    <property type="match status" value="1"/>
</dbReference>
<dbReference type="BioCyc" id="PPUT160488:G1G01-2524-MONOMER"/>
<evidence type="ECO:0000256" key="1">
    <source>
        <dbReference type="SAM" id="SignalP"/>
    </source>
</evidence>
<dbReference type="PaxDb" id="160488-PP_2361"/>
<evidence type="ECO:0000313" key="4">
    <source>
        <dbReference type="Proteomes" id="UP000000556"/>
    </source>
</evidence>
<dbReference type="InterPro" id="IPR050643">
    <property type="entry name" value="Periplasmic_pilus_chap"/>
</dbReference>
<dbReference type="Proteomes" id="UP000000556">
    <property type="component" value="Chromosome"/>
</dbReference>
<dbReference type="PANTHER" id="PTHR30251">
    <property type="entry name" value="PILUS ASSEMBLY CHAPERONE"/>
    <property type="match status" value="1"/>
</dbReference>
<dbReference type="OrthoDB" id="511700at2"/>
<dbReference type="GO" id="GO:0030288">
    <property type="term" value="C:outer membrane-bounded periplasmic space"/>
    <property type="evidence" value="ECO:0007669"/>
    <property type="project" value="InterPro"/>
</dbReference>
<evidence type="ECO:0000259" key="2">
    <source>
        <dbReference type="Pfam" id="PF00345"/>
    </source>
</evidence>
<dbReference type="PANTHER" id="PTHR30251:SF4">
    <property type="entry name" value="SLR1668 PROTEIN"/>
    <property type="match status" value="1"/>
</dbReference>
<reference evidence="3 4" key="1">
    <citation type="journal article" date="2002" name="Environ. Microbiol.">
        <title>Complete genome sequence and comparative analysis of the metabolically versatile Pseudomonas putida KT2440.</title>
        <authorList>
            <person name="Nelson K.E."/>
            <person name="Weinel C."/>
            <person name="Paulsen I.T."/>
            <person name="Dodson R.J."/>
            <person name="Hilbert H."/>
            <person name="Martins dos Santos V.A."/>
            <person name="Fouts D.E."/>
            <person name="Gill S.R."/>
            <person name="Pop M."/>
            <person name="Holmes M."/>
            <person name="Brinkac L."/>
            <person name="Beanan M."/>
            <person name="DeBoy R.T."/>
            <person name="Daugherty S."/>
            <person name="Kolonay J."/>
            <person name="Madupu R."/>
            <person name="Nelson W."/>
            <person name="White O."/>
            <person name="Peterson J."/>
            <person name="Khouri H."/>
            <person name="Hance I."/>
            <person name="Chris Lee P."/>
            <person name="Holtzapple E."/>
            <person name="Scanlan D."/>
            <person name="Tran K."/>
            <person name="Moazzez A."/>
            <person name="Utterback T."/>
            <person name="Rizzo M."/>
            <person name="Lee K."/>
            <person name="Kosack D."/>
            <person name="Moestl D."/>
            <person name="Wedler H."/>
            <person name="Lauber J."/>
            <person name="Stjepandic D."/>
            <person name="Hoheisel J."/>
            <person name="Straetz M."/>
            <person name="Heim S."/>
            <person name="Kiewitz C."/>
            <person name="Eisen J.A."/>
            <person name="Timmis K.N."/>
            <person name="Dusterhoft A."/>
            <person name="Tummler B."/>
            <person name="Fraser C.M."/>
        </authorList>
    </citation>
    <scope>NUCLEOTIDE SEQUENCE [LARGE SCALE GENOMIC DNA]</scope>
    <source>
        <strain evidence="4">ATCC 47054 / DSM 6125 / CFBP 8728 / NCIMB 11950 / KT2440</strain>
    </source>
</reference>
<dbReference type="KEGG" id="ppu:PP_2361"/>
<evidence type="ECO:0000313" key="3">
    <source>
        <dbReference type="EMBL" id="AAN67974.1"/>
    </source>
</evidence>
<dbReference type="InterPro" id="IPR008962">
    <property type="entry name" value="PapD-like_sf"/>
</dbReference>
<feature type="chain" id="PRO_5004302095" evidence="1">
    <location>
        <begin position="31"/>
        <end position="264"/>
    </location>
</feature>
<reference evidence="3 4" key="2">
    <citation type="journal article" date="2016" name="Environ. Microbiol.">
        <title>The revisited genome of Pseudomonas putida KT2440 enlightens its value as a robust metabolic chassis.</title>
        <authorList>
            <person name="Belda E."/>
            <person name="van Heck R.G."/>
            <person name="Lopez-Sanchez M.J."/>
            <person name="Cruveiller S."/>
            <person name="Barbe V."/>
            <person name="Fraser C."/>
            <person name="Klenk H.P."/>
            <person name="Petersen J."/>
            <person name="Morgat A."/>
            <person name="Nikel P.I."/>
            <person name="Vallenet D."/>
            <person name="Rouy Z."/>
            <person name="Sekowska A."/>
            <person name="Martins Dos Santos V.A."/>
            <person name="de Lorenzo V."/>
            <person name="Danchin A."/>
            <person name="Medigue C."/>
        </authorList>
    </citation>
    <scope>NUCLEOTIDE SEQUENCE [LARGE SCALE GENOMIC DNA]</scope>
    <source>
        <strain evidence="4">ATCC 47054 / DSM 6125 / CFBP 8728 / NCIMB 11950 / KT2440</strain>
    </source>
</reference>
<dbReference type="Pfam" id="PF00345">
    <property type="entry name" value="PapD_N"/>
    <property type="match status" value="1"/>
</dbReference>
<dbReference type="Gene3D" id="2.60.40.10">
    <property type="entry name" value="Immunoglobulins"/>
    <property type="match status" value="1"/>
</dbReference>
<dbReference type="PATRIC" id="fig|160488.4.peg.2499"/>
<dbReference type="AlphaFoldDB" id="Q88KC9"/>
<dbReference type="eggNOG" id="COG3121">
    <property type="taxonomic scope" value="Bacteria"/>
</dbReference>
<organism evidence="3 4">
    <name type="scientific">Pseudomonas putida (strain ATCC 47054 / DSM 6125 / CFBP 8728 / NCIMB 11950 / KT2440)</name>
    <dbReference type="NCBI Taxonomy" id="160488"/>
    <lineage>
        <taxon>Bacteria</taxon>
        <taxon>Pseudomonadati</taxon>
        <taxon>Pseudomonadota</taxon>
        <taxon>Gammaproteobacteria</taxon>
        <taxon>Pseudomonadales</taxon>
        <taxon>Pseudomonadaceae</taxon>
        <taxon>Pseudomonas</taxon>
    </lineage>
</organism>
<dbReference type="STRING" id="160488.PP_2361"/>
<sequence>MSKESCMRAGAKWTRGLTGLLSLASLPAWAATSVLIWPIDPVLEADQKAGALWLENRGTAPANLQVRVFAWRQGDYQEQFQAQREIIGSPPVANIAPGQKQLIRLTRTGPSPAGQEQAYRIIIDEIPPAIPVDKAEPGATAAIRLQMRYSVPLFVYGEGLWGKADPDGRRNAEGVGKPQLSWRPVTVQGKPYIELRNTGPVHARLTDVVVQQGSQSKPLAEGLLGYVLPGASMRWPAPVASGNGSVLKGRVNGQHSADAIRQGQ</sequence>
<dbReference type="InterPro" id="IPR016147">
    <property type="entry name" value="Pili_assmbl_chaperone_N"/>
</dbReference>
<feature type="domain" description="Pili assembly chaperone N-terminal" evidence="2">
    <location>
        <begin position="42"/>
        <end position="155"/>
    </location>
</feature>
<dbReference type="GO" id="GO:0071555">
    <property type="term" value="P:cell wall organization"/>
    <property type="evidence" value="ECO:0007669"/>
    <property type="project" value="InterPro"/>
</dbReference>